<reference evidence="1 2" key="1">
    <citation type="submission" date="2016-11" db="EMBL/GenBank/DDBJ databases">
        <authorList>
            <person name="Jaros S."/>
            <person name="Januszkiewicz K."/>
            <person name="Wedrychowicz H."/>
        </authorList>
    </citation>
    <scope>NUCLEOTIDE SEQUENCE [LARGE SCALE GENOMIC DNA]</scope>
    <source>
        <strain evidence="1 2">DSM 2631</strain>
    </source>
</reference>
<accession>A0A1M4TVI9</accession>
<dbReference type="EMBL" id="FQVM01000003">
    <property type="protein sequence ID" value="SHE48502.1"/>
    <property type="molecule type" value="Genomic_DNA"/>
</dbReference>
<dbReference type="RefSeq" id="WP_072892836.1">
    <property type="nucleotide sequence ID" value="NZ_FQVM01000003.1"/>
</dbReference>
<evidence type="ECO:0000313" key="2">
    <source>
        <dbReference type="Proteomes" id="UP000184035"/>
    </source>
</evidence>
<proteinExistence type="predicted"/>
<organism evidence="1 2">
    <name type="scientific">Clostridium fallax</name>
    <dbReference type="NCBI Taxonomy" id="1533"/>
    <lineage>
        <taxon>Bacteria</taxon>
        <taxon>Bacillati</taxon>
        <taxon>Bacillota</taxon>
        <taxon>Clostridia</taxon>
        <taxon>Eubacteriales</taxon>
        <taxon>Clostridiaceae</taxon>
        <taxon>Clostridium</taxon>
    </lineage>
</organism>
<keyword evidence="2" id="KW-1185">Reference proteome</keyword>
<sequence>MRIIVKSKGNKDIKVMCPMCFIRFFIRFGFLFSKCSAKYNKYEKYLNIVNPRILNKELRQLNRKYKGLTIVDIEDNDGDGVKIIL</sequence>
<dbReference type="AlphaFoldDB" id="A0A1M4TVI9"/>
<name>A0A1M4TVI9_9CLOT</name>
<dbReference type="Proteomes" id="UP000184035">
    <property type="component" value="Unassembled WGS sequence"/>
</dbReference>
<protein>
    <submittedName>
        <fullName evidence="1">Uncharacterized protein</fullName>
    </submittedName>
</protein>
<gene>
    <name evidence="1" type="ORF">SAMN05443638_103146</name>
</gene>
<dbReference type="STRING" id="1533.SAMN05443638_103146"/>
<evidence type="ECO:0000313" key="1">
    <source>
        <dbReference type="EMBL" id="SHE48502.1"/>
    </source>
</evidence>
<dbReference type="OrthoDB" id="1973431at2"/>